<dbReference type="EMBL" id="JAUIZM010000015">
    <property type="protein sequence ID" value="KAK1352754.1"/>
    <property type="molecule type" value="Genomic_DNA"/>
</dbReference>
<dbReference type="GO" id="GO:2000022">
    <property type="term" value="P:regulation of jasmonic acid mediated signaling pathway"/>
    <property type="evidence" value="ECO:0007669"/>
    <property type="project" value="InterPro"/>
</dbReference>
<evidence type="ECO:0000313" key="4">
    <source>
        <dbReference type="Proteomes" id="UP001237642"/>
    </source>
</evidence>
<keyword evidence="4" id="KW-1185">Reference proteome</keyword>
<dbReference type="GO" id="GO:0009862">
    <property type="term" value="P:systemic acquired resistance, salicylic acid mediated signaling pathway"/>
    <property type="evidence" value="ECO:0007669"/>
    <property type="project" value="InterPro"/>
</dbReference>
<evidence type="ECO:0000313" key="2">
    <source>
        <dbReference type="EMBL" id="KAK1352754.1"/>
    </source>
</evidence>
<dbReference type="InterPro" id="IPR021094">
    <property type="entry name" value="NPR1/NIM1-like_C"/>
</dbReference>
<dbReference type="AlphaFoldDB" id="A0AAD8GRA1"/>
<dbReference type="Pfam" id="PF12313">
    <property type="entry name" value="NPR1_like_C"/>
    <property type="match status" value="1"/>
</dbReference>
<dbReference type="GO" id="GO:2000031">
    <property type="term" value="P:regulation of salicylic acid mediated signaling pathway"/>
    <property type="evidence" value="ECO:0007669"/>
    <property type="project" value="InterPro"/>
</dbReference>
<dbReference type="PANTHER" id="PTHR46475:SF1">
    <property type="entry name" value="REGULATORY PROTEIN NPR2"/>
    <property type="match status" value="1"/>
</dbReference>
<feature type="domain" description="NPR1/NIM1-like C-terminal" evidence="1">
    <location>
        <begin position="20"/>
        <end position="88"/>
    </location>
</feature>
<accession>A0AAD8GRA1</accession>
<dbReference type="GO" id="GO:0005737">
    <property type="term" value="C:cytoplasm"/>
    <property type="evidence" value="ECO:0007669"/>
    <property type="project" value="TreeGrafter"/>
</dbReference>
<dbReference type="PANTHER" id="PTHR46475">
    <property type="entry name" value="REGULATORY PROTEIN NPR3"/>
    <property type="match status" value="1"/>
</dbReference>
<dbReference type="EMBL" id="JAUIZM010000005">
    <property type="protein sequence ID" value="KAK1385241.1"/>
    <property type="molecule type" value="Genomic_DNA"/>
</dbReference>
<name>A0AAD8GRA1_9APIA</name>
<protein>
    <recommendedName>
        <fullName evidence="1">NPR1/NIM1-like C-terminal domain-containing protein</fullName>
    </recommendedName>
</protein>
<evidence type="ECO:0000313" key="3">
    <source>
        <dbReference type="EMBL" id="KAK1385241.1"/>
    </source>
</evidence>
<reference evidence="2" key="2">
    <citation type="submission" date="2023-05" db="EMBL/GenBank/DDBJ databases">
        <authorList>
            <person name="Schelkunov M.I."/>
        </authorList>
    </citation>
    <scope>NUCLEOTIDE SEQUENCE</scope>
    <source>
        <strain evidence="2">Hsosn_3</strain>
        <tissue evidence="2">Leaf</tissue>
    </source>
</reference>
<dbReference type="GO" id="GO:0005634">
    <property type="term" value="C:nucleus"/>
    <property type="evidence" value="ECO:0007669"/>
    <property type="project" value="TreeGrafter"/>
</dbReference>
<dbReference type="InterPro" id="IPR044292">
    <property type="entry name" value="NPR"/>
</dbReference>
<dbReference type="Proteomes" id="UP001237642">
    <property type="component" value="Unassembled WGS sequence"/>
</dbReference>
<sequence>MIAVNMFNRAYCSPREAKGIGLAKLLFPMEAKVAMDIAQVEGTSEFPSAGMISKVMSDAQRTTVDLNDAPFKLKEEHLNRLRALSKTVGDQDYSGFLPNEGP</sequence>
<organism evidence="2 4">
    <name type="scientific">Heracleum sosnowskyi</name>
    <dbReference type="NCBI Taxonomy" id="360622"/>
    <lineage>
        <taxon>Eukaryota</taxon>
        <taxon>Viridiplantae</taxon>
        <taxon>Streptophyta</taxon>
        <taxon>Embryophyta</taxon>
        <taxon>Tracheophyta</taxon>
        <taxon>Spermatophyta</taxon>
        <taxon>Magnoliopsida</taxon>
        <taxon>eudicotyledons</taxon>
        <taxon>Gunneridae</taxon>
        <taxon>Pentapetalae</taxon>
        <taxon>asterids</taxon>
        <taxon>campanulids</taxon>
        <taxon>Apiales</taxon>
        <taxon>Apiaceae</taxon>
        <taxon>Apioideae</taxon>
        <taxon>apioid superclade</taxon>
        <taxon>Tordylieae</taxon>
        <taxon>Tordyliinae</taxon>
        <taxon>Heracleum</taxon>
    </lineage>
</organism>
<reference evidence="2" key="1">
    <citation type="submission" date="2023-02" db="EMBL/GenBank/DDBJ databases">
        <title>Genome of toxic invasive species Heracleum sosnowskyi carries increased number of genes despite the absence of recent whole-genome duplications.</title>
        <authorList>
            <person name="Schelkunov M."/>
            <person name="Shtratnikova V."/>
            <person name="Makarenko M."/>
            <person name="Klepikova A."/>
            <person name="Omelchenko D."/>
            <person name="Novikova G."/>
            <person name="Obukhova E."/>
            <person name="Bogdanov V."/>
            <person name="Penin A."/>
            <person name="Logacheva M."/>
        </authorList>
    </citation>
    <scope>NUCLEOTIDE SEQUENCE</scope>
    <source>
        <strain evidence="2">Hsosn_3</strain>
        <tissue evidence="2">Leaf</tissue>
    </source>
</reference>
<dbReference type="GO" id="GO:0050832">
    <property type="term" value="P:defense response to fungus"/>
    <property type="evidence" value="ECO:0007669"/>
    <property type="project" value="TreeGrafter"/>
</dbReference>
<proteinExistence type="predicted"/>
<gene>
    <name evidence="3" type="ORF">POM88_022976</name>
    <name evidence="2" type="ORF">POM88_053185</name>
</gene>
<comment type="caution">
    <text evidence="2">The sequence shown here is derived from an EMBL/GenBank/DDBJ whole genome shotgun (WGS) entry which is preliminary data.</text>
</comment>
<dbReference type="GO" id="GO:0042742">
    <property type="term" value="P:defense response to bacterium"/>
    <property type="evidence" value="ECO:0007669"/>
    <property type="project" value="TreeGrafter"/>
</dbReference>
<evidence type="ECO:0000259" key="1">
    <source>
        <dbReference type="Pfam" id="PF12313"/>
    </source>
</evidence>